<reference evidence="2 3" key="3">
    <citation type="submission" date="2020-02" db="EMBL/GenBank/DDBJ databases">
        <title>Flavobacterium profundi sp. nov., isolated from a deep-sea seamount.</title>
        <authorList>
            <person name="Zhang D.-C."/>
        </authorList>
    </citation>
    <scope>NUCLEOTIDE SEQUENCE [LARGE SCALE GENOMIC DNA]</scope>
    <source>
        <strain evidence="2 3">EC11</strain>
    </source>
</reference>
<evidence type="ECO:0000256" key="1">
    <source>
        <dbReference type="SAM" id="SignalP"/>
    </source>
</evidence>
<name>A0ABX0IMA7_9FLAO</name>
<dbReference type="RefSeq" id="WP_140960331.1">
    <property type="nucleotide sequence ID" value="NZ_VEVQ02000002.1"/>
</dbReference>
<reference evidence="3" key="1">
    <citation type="submission" date="2019-05" db="EMBL/GenBank/DDBJ databases">
        <title>Flavobacterium profundi sp. nov., isolated from a deep-sea seamount.</title>
        <authorList>
            <person name="Zhang D.-C."/>
        </authorList>
    </citation>
    <scope>NUCLEOTIDE SEQUENCE [LARGE SCALE GENOMIC DNA]</scope>
    <source>
        <strain evidence="3">EC11</strain>
    </source>
</reference>
<evidence type="ECO:0000313" key="2">
    <source>
        <dbReference type="EMBL" id="NHN24848.1"/>
    </source>
</evidence>
<comment type="caution">
    <text evidence="2">The sequence shown here is derived from an EMBL/GenBank/DDBJ whole genome shotgun (WGS) entry which is preliminary data.</text>
</comment>
<evidence type="ECO:0000313" key="3">
    <source>
        <dbReference type="Proteomes" id="UP000817854"/>
    </source>
</evidence>
<keyword evidence="3" id="KW-1185">Reference proteome</keyword>
<reference evidence="2 3" key="2">
    <citation type="submission" date="2019-05" db="EMBL/GenBank/DDBJ databases">
        <authorList>
            <person name="Lianzixin W."/>
        </authorList>
    </citation>
    <scope>NUCLEOTIDE SEQUENCE [LARGE SCALE GENOMIC DNA]</scope>
    <source>
        <strain evidence="2 3">EC11</strain>
    </source>
</reference>
<keyword evidence="1" id="KW-0732">Signal</keyword>
<gene>
    <name evidence="2" type="ORF">FIA58_004080</name>
</gene>
<accession>A0ABX0IMA7</accession>
<sequence>MKNFSYILVVLLFSSMLNAQLNVSDKEILKGMKAKEIEWIPNLDNLARVKMKSTKKWGVYRIDAYENSDEDIEELLLDKFEINFEEVVAPKFDSIAWFKDMEPFIIVKNNKKYGVLMNPYEINDAADKAQCKYDAIKIKEVEGRFYTLVKEGKLWGLVDWFEDISLVDPSFEDPEDVPLIWVESWAIDTFKESKEKLNADILIFDEGNGDGVFKARNKKTKKWGMYQSLGSRGLTTLIPANYDRITFFPFNSNYTVVYNNDKVGVYLSYWRYEAKAVETVPCIYEDYKRYDADGVPKLALKKAGKWGWVNWLTGEEQSEFIYTTPKDLPYPHFKQDIWIEE</sequence>
<feature type="chain" id="PRO_5046993372" evidence="1">
    <location>
        <begin position="20"/>
        <end position="341"/>
    </location>
</feature>
<protein>
    <submittedName>
        <fullName evidence="2">Uncharacterized protein</fullName>
    </submittedName>
</protein>
<feature type="signal peptide" evidence="1">
    <location>
        <begin position="1"/>
        <end position="19"/>
    </location>
</feature>
<organism evidence="2 3">
    <name type="scientific">Flavobacterium jejuense</name>
    <dbReference type="NCBI Taxonomy" id="1544455"/>
    <lineage>
        <taxon>Bacteria</taxon>
        <taxon>Pseudomonadati</taxon>
        <taxon>Bacteroidota</taxon>
        <taxon>Flavobacteriia</taxon>
        <taxon>Flavobacteriales</taxon>
        <taxon>Flavobacteriaceae</taxon>
        <taxon>Flavobacterium</taxon>
    </lineage>
</organism>
<proteinExistence type="predicted"/>
<dbReference type="Proteomes" id="UP000817854">
    <property type="component" value="Unassembled WGS sequence"/>
</dbReference>
<dbReference type="EMBL" id="VEVQ02000002">
    <property type="protein sequence ID" value="NHN24848.1"/>
    <property type="molecule type" value="Genomic_DNA"/>
</dbReference>